<sequence length="112" mass="12772">MGRHLLDRTDHPLHRYRAYHPEQTHVANHNALQFALALRRSISSLQAKPLSPWKLMLRDGLNLYAAIVFVNLANVIFWFVIKPKNERDAVQTIVTSMAAVLTTSMSLRIVLA</sequence>
<dbReference type="OrthoDB" id="2626017at2759"/>
<dbReference type="EMBL" id="JABCKV010003607">
    <property type="protein sequence ID" value="KAG5634680.1"/>
    <property type="molecule type" value="Genomic_DNA"/>
</dbReference>
<evidence type="ECO:0000313" key="3">
    <source>
        <dbReference type="Proteomes" id="UP000775547"/>
    </source>
</evidence>
<protein>
    <submittedName>
        <fullName evidence="2">Uncharacterized protein</fullName>
    </submittedName>
</protein>
<accession>A0A9P7K391</accession>
<evidence type="ECO:0000256" key="1">
    <source>
        <dbReference type="SAM" id="Phobius"/>
    </source>
</evidence>
<dbReference type="AlphaFoldDB" id="A0A9P7K391"/>
<feature type="transmembrane region" description="Helical" evidence="1">
    <location>
        <begin position="93"/>
        <end position="111"/>
    </location>
</feature>
<keyword evidence="1" id="KW-0812">Transmembrane</keyword>
<evidence type="ECO:0000313" key="2">
    <source>
        <dbReference type="EMBL" id="KAG5634680.1"/>
    </source>
</evidence>
<comment type="caution">
    <text evidence="2">The sequence shown here is derived from an EMBL/GenBank/DDBJ whole genome shotgun (WGS) entry which is preliminary data.</text>
</comment>
<gene>
    <name evidence="2" type="ORF">DXG03_005764</name>
</gene>
<reference evidence="2" key="2">
    <citation type="submission" date="2021-10" db="EMBL/GenBank/DDBJ databases">
        <title>Phylogenomics reveals ancestral predisposition of the termite-cultivated fungus Termitomyces towards a domesticated lifestyle.</title>
        <authorList>
            <person name="Auxier B."/>
            <person name="Grum-Grzhimaylo A."/>
            <person name="Cardenas M.E."/>
            <person name="Lodge J.D."/>
            <person name="Laessoe T."/>
            <person name="Pedersen O."/>
            <person name="Smith M.E."/>
            <person name="Kuyper T.W."/>
            <person name="Franco-Molano E.A."/>
            <person name="Baroni T.J."/>
            <person name="Aanen D.K."/>
        </authorList>
    </citation>
    <scope>NUCLEOTIDE SEQUENCE</scope>
    <source>
        <strain evidence="2">AP01</strain>
        <tissue evidence="2">Mycelium</tissue>
    </source>
</reference>
<keyword evidence="1" id="KW-0472">Membrane</keyword>
<proteinExistence type="predicted"/>
<feature type="non-terminal residue" evidence="2">
    <location>
        <position position="112"/>
    </location>
</feature>
<reference evidence="2" key="1">
    <citation type="submission" date="2020-07" db="EMBL/GenBank/DDBJ databases">
        <authorList>
            <person name="Nieuwenhuis M."/>
            <person name="Van De Peppel L.J.J."/>
        </authorList>
    </citation>
    <scope>NUCLEOTIDE SEQUENCE</scope>
    <source>
        <strain evidence="2">AP01</strain>
        <tissue evidence="2">Mycelium</tissue>
    </source>
</reference>
<keyword evidence="3" id="KW-1185">Reference proteome</keyword>
<keyword evidence="1" id="KW-1133">Transmembrane helix</keyword>
<name>A0A9P7K391_9AGAR</name>
<dbReference type="Proteomes" id="UP000775547">
    <property type="component" value="Unassembled WGS sequence"/>
</dbReference>
<organism evidence="2 3">
    <name type="scientific">Asterophora parasitica</name>
    <dbReference type="NCBI Taxonomy" id="117018"/>
    <lineage>
        <taxon>Eukaryota</taxon>
        <taxon>Fungi</taxon>
        <taxon>Dikarya</taxon>
        <taxon>Basidiomycota</taxon>
        <taxon>Agaricomycotina</taxon>
        <taxon>Agaricomycetes</taxon>
        <taxon>Agaricomycetidae</taxon>
        <taxon>Agaricales</taxon>
        <taxon>Tricholomatineae</taxon>
        <taxon>Lyophyllaceae</taxon>
        <taxon>Asterophora</taxon>
    </lineage>
</organism>
<feature type="transmembrane region" description="Helical" evidence="1">
    <location>
        <begin position="61"/>
        <end position="81"/>
    </location>
</feature>